<reference evidence="2" key="1">
    <citation type="journal article" date="2017" name="Environ. Microbiol. Rep.">
        <title>Genetic diversity of marine anaerobic ammonium-oxidizing bacteria as revealed by genomic and proteomic analyses of 'Candidatus Scalindua japonica'.</title>
        <authorList>
            <person name="Oshiki M."/>
            <person name="Mizuto K."/>
            <person name="Kimura Z."/>
            <person name="Kindaichi T."/>
            <person name="Satoh H."/>
            <person name="Okabe S."/>
        </authorList>
    </citation>
    <scope>NUCLEOTIDE SEQUENCE</scope>
    <source>
        <strain evidence="2">Husup-a2</strain>
    </source>
</reference>
<evidence type="ECO:0000313" key="2">
    <source>
        <dbReference type="EMBL" id="GAX62997.1"/>
    </source>
</evidence>
<evidence type="ECO:0000313" key="3">
    <source>
        <dbReference type="Proteomes" id="UP000218542"/>
    </source>
</evidence>
<dbReference type="SUPFAM" id="SSF53756">
    <property type="entry name" value="UDP-Glycosyltransferase/glycogen phosphorylase"/>
    <property type="match status" value="1"/>
</dbReference>
<organism evidence="2 3">
    <name type="scientific">Candidatus Scalindua japonica</name>
    <dbReference type="NCBI Taxonomy" id="1284222"/>
    <lineage>
        <taxon>Bacteria</taxon>
        <taxon>Pseudomonadati</taxon>
        <taxon>Planctomycetota</taxon>
        <taxon>Candidatus Brocadiia</taxon>
        <taxon>Candidatus Brocadiales</taxon>
        <taxon>Candidatus Scalinduaceae</taxon>
        <taxon>Candidatus Scalindua</taxon>
    </lineage>
</organism>
<keyword evidence="3" id="KW-1185">Reference proteome</keyword>
<gene>
    <name evidence="1" type="ORF">SCALIN_C45_0152</name>
    <name evidence="2" type="ORF">SCALIN_C46_0001</name>
</gene>
<evidence type="ECO:0000313" key="1">
    <source>
        <dbReference type="EMBL" id="GAX62994.1"/>
    </source>
</evidence>
<sequence length="180" mass="21010">MIPTFDRKFKKVPLKGKVNILYVCTFSEDEPWEEVIKAGSLLSEGICVYITGKHNRFNKDILPSNIELTGFLPIEMYQNMLRSVDAIMVLTYEEDNLLCGGYEAIAAEKPLIISNKKVIKRFFSKGSVYTENIAKDIAEAIMKMFQHKDKLTEEMKSIKLIRDEEWKIQWNNFLNKIYRK</sequence>
<name>A0A286U4D7_9BACT</name>
<comment type="caution">
    <text evidence="2">The sequence shown here is derived from an EMBL/GenBank/DDBJ whole genome shotgun (WGS) entry which is preliminary data.</text>
</comment>
<protein>
    <submittedName>
        <fullName evidence="2">Selenocysteine synthase</fullName>
    </submittedName>
</protein>
<dbReference type="Gene3D" id="3.40.50.2000">
    <property type="entry name" value="Glycogen Phosphorylase B"/>
    <property type="match status" value="1"/>
</dbReference>
<proteinExistence type="predicted"/>
<dbReference type="AlphaFoldDB" id="A0A286U4D7"/>
<reference evidence="3" key="2">
    <citation type="journal article" date="2017" name="Environ. Microbiol. Rep.">
        <title>Genetic Diversity of Marine Anaerobic Ammonium-Oxidizing Bacteria as Revealed by Genomic and Proteomic Analyses of 'Candidatus Scalindua japonica'.</title>
        <authorList>
            <person name="Oshiki M."/>
            <person name="Mizuto K."/>
            <person name="Kimura Z."/>
            <person name="Kindaichi T."/>
            <person name="Satoh H."/>
            <person name="Okabe S."/>
        </authorList>
    </citation>
    <scope>NUCLEOTIDE SEQUENCE [LARGE SCALE GENOMIC DNA]</scope>
    <source>
        <strain evidence="3">husup-a2</strain>
    </source>
</reference>
<dbReference type="EMBL" id="BAOS01000046">
    <property type="protein sequence ID" value="GAX62997.1"/>
    <property type="molecule type" value="Genomic_DNA"/>
</dbReference>
<accession>A0A286U4D7</accession>
<dbReference type="EMBL" id="BAOS01000045">
    <property type="protein sequence ID" value="GAX62994.1"/>
    <property type="molecule type" value="Genomic_DNA"/>
</dbReference>
<dbReference type="Proteomes" id="UP000218542">
    <property type="component" value="Unassembled WGS sequence"/>
</dbReference>